<reference evidence="1" key="2">
    <citation type="submission" date="2023-08" db="EMBL/GenBank/DDBJ databases">
        <title>Identification and characterization of horizontal gene transfer across gut microbiota members of farm animals based on homology search.</title>
        <authorList>
            <person name="Schwarzerova J."/>
            <person name="Nykrynova M."/>
            <person name="Jureckova K."/>
            <person name="Cejkova D."/>
            <person name="Rychlik I."/>
        </authorList>
    </citation>
    <scope>NUCLEOTIDE SEQUENCE</scope>
    <source>
        <strain evidence="1">15_COKtk</strain>
    </source>
</reference>
<comment type="caution">
    <text evidence="1">The sequence shown here is derived from an EMBL/GenBank/DDBJ whole genome shotgun (WGS) entry which is preliminary data.</text>
</comment>
<gene>
    <name evidence="1" type="ORF">QVN40_09960</name>
</gene>
<proteinExistence type="predicted"/>
<organism evidence="1 2">
    <name type="scientific">Collinsella ihumii</name>
    <dbReference type="NCBI Taxonomy" id="1720204"/>
    <lineage>
        <taxon>Bacteria</taxon>
        <taxon>Bacillati</taxon>
        <taxon>Actinomycetota</taxon>
        <taxon>Coriobacteriia</taxon>
        <taxon>Coriobacteriales</taxon>
        <taxon>Coriobacteriaceae</taxon>
        <taxon>Collinsella</taxon>
    </lineage>
</organism>
<reference evidence="1" key="1">
    <citation type="submission" date="2023-06" db="EMBL/GenBank/DDBJ databases">
        <authorList>
            <person name="Zeman M."/>
            <person name="Kubasova T."/>
            <person name="Jahodarova E."/>
            <person name="Nykrynova M."/>
            <person name="Rychlik I."/>
        </authorList>
    </citation>
    <scope>NUCLEOTIDE SEQUENCE</scope>
    <source>
        <strain evidence="1">15_COKtk</strain>
    </source>
</reference>
<sequence length="177" mass="19658">MPPLTKQELDDLASAMLERMEDELLPALTIANRTGELEGLLASLGMDDLLDRGDRDDADAAGRIIVIGQSMVPEDKLRSIARRRGFDPDRFEFRLEYERLKHFDFGKIRGSMGYAAILAGPIPHSTSGTAEASSFIARVERNPQDYPILIRLGRPGALKISSNSFKRGLIELETAWS</sequence>
<protein>
    <submittedName>
        <fullName evidence="1">Uncharacterized protein</fullName>
    </submittedName>
</protein>
<dbReference type="AlphaFoldDB" id="A0AAW7JS84"/>
<evidence type="ECO:0000313" key="2">
    <source>
        <dbReference type="Proteomes" id="UP001168505"/>
    </source>
</evidence>
<name>A0AAW7JS84_9ACTN</name>
<dbReference type="EMBL" id="JAUEIR010000008">
    <property type="protein sequence ID" value="MDN0070015.1"/>
    <property type="molecule type" value="Genomic_DNA"/>
</dbReference>
<dbReference type="Proteomes" id="UP001168505">
    <property type="component" value="Unassembled WGS sequence"/>
</dbReference>
<dbReference type="RefSeq" id="WP_289827566.1">
    <property type="nucleotide sequence ID" value="NZ_JAUEIR010000008.1"/>
</dbReference>
<evidence type="ECO:0000313" key="1">
    <source>
        <dbReference type="EMBL" id="MDN0070015.1"/>
    </source>
</evidence>
<accession>A0AAW7JS84</accession>